<dbReference type="AlphaFoldDB" id="A0A0D0CSP6"/>
<evidence type="ECO:0000313" key="1">
    <source>
        <dbReference type="EMBL" id="KIK58723.1"/>
    </source>
</evidence>
<proteinExistence type="predicted"/>
<name>A0A0D0CSP6_9AGAR</name>
<evidence type="ECO:0000313" key="2">
    <source>
        <dbReference type="Proteomes" id="UP000053593"/>
    </source>
</evidence>
<gene>
    <name evidence="1" type="ORF">GYMLUDRAFT_689438</name>
</gene>
<dbReference type="EMBL" id="KN834783">
    <property type="protein sequence ID" value="KIK58723.1"/>
    <property type="molecule type" value="Genomic_DNA"/>
</dbReference>
<dbReference type="Proteomes" id="UP000053593">
    <property type="component" value="Unassembled WGS sequence"/>
</dbReference>
<dbReference type="HOGENOM" id="CLU_1686801_0_0_1"/>
<accession>A0A0D0CSP6</accession>
<reference evidence="1 2" key="1">
    <citation type="submission" date="2014-04" db="EMBL/GenBank/DDBJ databases">
        <title>Evolutionary Origins and Diversification of the Mycorrhizal Mutualists.</title>
        <authorList>
            <consortium name="DOE Joint Genome Institute"/>
            <consortium name="Mycorrhizal Genomics Consortium"/>
            <person name="Kohler A."/>
            <person name="Kuo A."/>
            <person name="Nagy L.G."/>
            <person name="Floudas D."/>
            <person name="Copeland A."/>
            <person name="Barry K.W."/>
            <person name="Cichocki N."/>
            <person name="Veneault-Fourrey C."/>
            <person name="LaButti K."/>
            <person name="Lindquist E.A."/>
            <person name="Lipzen A."/>
            <person name="Lundell T."/>
            <person name="Morin E."/>
            <person name="Murat C."/>
            <person name="Riley R."/>
            <person name="Ohm R."/>
            <person name="Sun H."/>
            <person name="Tunlid A."/>
            <person name="Henrissat B."/>
            <person name="Grigoriev I.V."/>
            <person name="Hibbett D.S."/>
            <person name="Martin F."/>
        </authorList>
    </citation>
    <scope>NUCLEOTIDE SEQUENCE [LARGE SCALE GENOMIC DNA]</scope>
    <source>
        <strain evidence="1 2">FD-317 M1</strain>
    </source>
</reference>
<organism evidence="1 2">
    <name type="scientific">Collybiopsis luxurians FD-317 M1</name>
    <dbReference type="NCBI Taxonomy" id="944289"/>
    <lineage>
        <taxon>Eukaryota</taxon>
        <taxon>Fungi</taxon>
        <taxon>Dikarya</taxon>
        <taxon>Basidiomycota</taxon>
        <taxon>Agaricomycotina</taxon>
        <taxon>Agaricomycetes</taxon>
        <taxon>Agaricomycetidae</taxon>
        <taxon>Agaricales</taxon>
        <taxon>Marasmiineae</taxon>
        <taxon>Omphalotaceae</taxon>
        <taxon>Collybiopsis</taxon>
        <taxon>Collybiopsis luxurians</taxon>
    </lineage>
</organism>
<keyword evidence="2" id="KW-1185">Reference proteome</keyword>
<sequence>MDNMHIANPRCVSIHPLRNVYRDSDMIPSRSAPRGQLTPPYCYGTLNRITRRRNVPRSPQCLLTLSTLGPAYRLLYATHPYSLSPFLPHPHSFRLSYPIPHTFRRVRITTYIHNQTRSPSESSPRQHRVRHSVTYVLQLHSIISCILGVVCPYYQG</sequence>
<protein>
    <submittedName>
        <fullName evidence="1">Unplaced genomic scaffold GYMLUscaffold_35, whole genome shotgun sequence</fullName>
    </submittedName>
</protein>